<dbReference type="CDD" id="cd10574">
    <property type="entry name" value="EVH1_SPRED-like"/>
    <property type="match status" value="1"/>
</dbReference>
<keyword evidence="3" id="KW-0472">Membrane</keyword>
<protein>
    <submittedName>
        <fullName evidence="5">Sprouty-related, EVH1 domain-containing protein 1</fullName>
    </submittedName>
</protein>
<gene>
    <name evidence="5" type="ORF">Fcan01_06210</name>
</gene>
<evidence type="ECO:0000313" key="6">
    <source>
        <dbReference type="Proteomes" id="UP000198287"/>
    </source>
</evidence>
<evidence type="ECO:0000256" key="2">
    <source>
        <dbReference type="ARBA" id="ARBA00022475"/>
    </source>
</evidence>
<sequence>MGGIASRMIRLGLCLKIFDLRFDPIPRCRGLNNTRLNSIFLCSGQSLVRVRAQVMTRDDSSGGWVPLGGGGLSNVSVCKKTPDKNEYLIHGKRISDQSLVLSCTIKKDFEYNKVMPTFHHWKTGEKKFGLTFQTAADARAFDKGVCIAIEDLLDGNNTF</sequence>
<dbReference type="OrthoDB" id="5786858at2759"/>
<proteinExistence type="predicted"/>
<keyword evidence="2" id="KW-1003">Cell membrane</keyword>
<dbReference type="SMART" id="SM00461">
    <property type="entry name" value="WH1"/>
    <property type="match status" value="1"/>
</dbReference>
<organism evidence="5 6">
    <name type="scientific">Folsomia candida</name>
    <name type="common">Springtail</name>
    <dbReference type="NCBI Taxonomy" id="158441"/>
    <lineage>
        <taxon>Eukaryota</taxon>
        <taxon>Metazoa</taxon>
        <taxon>Ecdysozoa</taxon>
        <taxon>Arthropoda</taxon>
        <taxon>Hexapoda</taxon>
        <taxon>Collembola</taxon>
        <taxon>Entomobryomorpha</taxon>
        <taxon>Isotomoidea</taxon>
        <taxon>Isotomidae</taxon>
        <taxon>Proisotominae</taxon>
        <taxon>Folsomia</taxon>
    </lineage>
</organism>
<keyword evidence="6" id="KW-1185">Reference proteome</keyword>
<dbReference type="EMBL" id="LNIX01000002">
    <property type="protein sequence ID" value="OXA59628.1"/>
    <property type="molecule type" value="Genomic_DNA"/>
</dbReference>
<comment type="caution">
    <text evidence="5">The sequence shown here is derived from an EMBL/GenBank/DDBJ whole genome shotgun (WGS) entry which is preliminary data.</text>
</comment>
<dbReference type="Gene3D" id="2.30.29.30">
    <property type="entry name" value="Pleckstrin-homology domain (PH domain)/Phosphotyrosine-binding domain (PTB)"/>
    <property type="match status" value="1"/>
</dbReference>
<dbReference type="PANTHER" id="PTHR11202">
    <property type="entry name" value="SPROUTY-RELATED, EVH1 DOMAIN-CONTAINING PROTEIN FAMILY MEMBER"/>
    <property type="match status" value="1"/>
</dbReference>
<dbReference type="InterPro" id="IPR041937">
    <property type="entry name" value="SPRE_EVH1"/>
</dbReference>
<dbReference type="InterPro" id="IPR000697">
    <property type="entry name" value="WH1/EVH1_dom"/>
</dbReference>
<dbReference type="PANTHER" id="PTHR11202:SF3">
    <property type="entry name" value="SPROUTY-RELATED PROTEIN WITH EVH-1 DOMAIN, ISOFORM C"/>
    <property type="match status" value="1"/>
</dbReference>
<dbReference type="InterPro" id="IPR011993">
    <property type="entry name" value="PH-like_dom_sf"/>
</dbReference>
<dbReference type="STRING" id="158441.A0A226ER00"/>
<name>A0A226ER00_FOLCA</name>
<reference evidence="5 6" key="1">
    <citation type="submission" date="2015-12" db="EMBL/GenBank/DDBJ databases">
        <title>The genome of Folsomia candida.</title>
        <authorList>
            <person name="Faddeeva A."/>
            <person name="Derks M.F."/>
            <person name="Anvar Y."/>
            <person name="Smit S."/>
            <person name="Van Straalen N."/>
            <person name="Roelofs D."/>
        </authorList>
    </citation>
    <scope>NUCLEOTIDE SEQUENCE [LARGE SCALE GENOMIC DNA]</scope>
    <source>
        <strain evidence="5 6">VU population</strain>
        <tissue evidence="5">Whole body</tissue>
    </source>
</reference>
<dbReference type="GO" id="GO:0005886">
    <property type="term" value="C:plasma membrane"/>
    <property type="evidence" value="ECO:0007669"/>
    <property type="project" value="UniProtKB-SubCell"/>
</dbReference>
<dbReference type="OMA" id="PADAICF"/>
<dbReference type="GO" id="GO:0043409">
    <property type="term" value="P:negative regulation of MAPK cascade"/>
    <property type="evidence" value="ECO:0007669"/>
    <property type="project" value="TreeGrafter"/>
</dbReference>
<evidence type="ECO:0000256" key="1">
    <source>
        <dbReference type="ARBA" id="ARBA00004202"/>
    </source>
</evidence>
<evidence type="ECO:0000256" key="3">
    <source>
        <dbReference type="ARBA" id="ARBA00023136"/>
    </source>
</evidence>
<dbReference type="AlphaFoldDB" id="A0A226ER00"/>
<dbReference type="PROSITE" id="PS50229">
    <property type="entry name" value="WH1"/>
    <property type="match status" value="1"/>
</dbReference>
<accession>A0A226ER00</accession>
<evidence type="ECO:0000259" key="4">
    <source>
        <dbReference type="PROSITE" id="PS50229"/>
    </source>
</evidence>
<dbReference type="GO" id="GO:0019901">
    <property type="term" value="F:protein kinase binding"/>
    <property type="evidence" value="ECO:0007669"/>
    <property type="project" value="TreeGrafter"/>
</dbReference>
<dbReference type="SUPFAM" id="SSF50729">
    <property type="entry name" value="PH domain-like"/>
    <property type="match status" value="1"/>
</dbReference>
<evidence type="ECO:0000313" key="5">
    <source>
        <dbReference type="EMBL" id="OXA59628.1"/>
    </source>
</evidence>
<comment type="subcellular location">
    <subcellularLocation>
        <location evidence="1">Cell membrane</location>
        <topology evidence="1">Peripheral membrane protein</topology>
    </subcellularLocation>
</comment>
<feature type="domain" description="WH1" evidence="4">
    <location>
        <begin position="39"/>
        <end position="152"/>
    </location>
</feature>
<dbReference type="Pfam" id="PF00568">
    <property type="entry name" value="WH1"/>
    <property type="match status" value="1"/>
</dbReference>
<dbReference type="Proteomes" id="UP000198287">
    <property type="component" value="Unassembled WGS sequence"/>
</dbReference>
<dbReference type="FunFam" id="2.30.29.30:FF:000052">
    <property type="entry name" value="Sprouty-related, EVH1 domain containing 2"/>
    <property type="match status" value="1"/>
</dbReference>